<dbReference type="CDD" id="cd16394">
    <property type="entry name" value="sopB_N"/>
    <property type="match status" value="1"/>
</dbReference>
<accession>A0A077P6I5</accession>
<evidence type="ECO:0000259" key="3">
    <source>
        <dbReference type="SMART" id="SM00470"/>
    </source>
</evidence>
<keyword evidence="2" id="KW-0238">DNA-binding</keyword>
<dbReference type="NCBIfam" id="TIGR00180">
    <property type="entry name" value="parB_part"/>
    <property type="match status" value="1"/>
</dbReference>
<comment type="caution">
    <text evidence="4">The sequence shown here is derived from an EMBL/GenBank/DDBJ whole genome shotgun (WGS) entry which is preliminary data.</text>
</comment>
<dbReference type="EMBL" id="CBSX010000157">
    <property type="protein sequence ID" value="CDH06695.1"/>
    <property type="molecule type" value="Genomic_DNA"/>
</dbReference>
<dbReference type="InterPro" id="IPR014884">
    <property type="entry name" value="ParB_fam_C"/>
</dbReference>
<comment type="similarity">
    <text evidence="1">Belongs to the ParB family.</text>
</comment>
<evidence type="ECO:0000313" key="5">
    <source>
        <dbReference type="Proteomes" id="UP000028483"/>
    </source>
</evidence>
<dbReference type="HOGENOM" id="CLU_065144_0_0_6"/>
<gene>
    <name evidence="4" type="primary">parB</name>
    <name evidence="4" type="ORF">XBO1_240001</name>
</gene>
<proteinExistence type="inferred from homology"/>
<dbReference type="RefSeq" id="WP_038252540.1">
    <property type="nucleotide sequence ID" value="NZ_CAWLUU010000021.1"/>
</dbReference>
<dbReference type="AlphaFoldDB" id="A0A077P6I5"/>
<name>A0A077P6I5_XENBV</name>
<feature type="domain" description="ParB-like N-terminal" evidence="3">
    <location>
        <begin position="48"/>
        <end position="137"/>
    </location>
</feature>
<reference evidence="4" key="1">
    <citation type="submission" date="2013-07" db="EMBL/GenBank/DDBJ databases">
        <title>Sub-species coevolution in mutualistic symbiosis.</title>
        <authorList>
            <person name="Murfin K."/>
            <person name="Klassen J."/>
            <person name="Lee M."/>
            <person name="Forst S."/>
            <person name="Stock P."/>
            <person name="Goodrich-Blair H."/>
        </authorList>
    </citation>
    <scope>NUCLEOTIDE SEQUENCE [LARGE SCALE GENOMIC DNA]</scope>
    <source>
        <strain evidence="4">Oregonense</strain>
    </source>
</reference>
<dbReference type="InterPro" id="IPR004437">
    <property type="entry name" value="ParB/RepB/Spo0J"/>
</dbReference>
<dbReference type="PANTHER" id="PTHR38973">
    <property type="entry name" value="PLASMID PARTITIONING CONTROL PROTEIN-RELATED"/>
    <property type="match status" value="1"/>
</dbReference>
<dbReference type="GO" id="GO:0003677">
    <property type="term" value="F:DNA binding"/>
    <property type="evidence" value="ECO:0007669"/>
    <property type="project" value="UniProtKB-KW"/>
</dbReference>
<dbReference type="Pfam" id="PF08775">
    <property type="entry name" value="ParB"/>
    <property type="match status" value="1"/>
</dbReference>
<dbReference type="InterPro" id="IPR003115">
    <property type="entry name" value="ParB_N"/>
</dbReference>
<organism evidence="4 5">
    <name type="scientific">Xenorhabdus bovienii str. oregonense</name>
    <dbReference type="NCBI Taxonomy" id="1398202"/>
    <lineage>
        <taxon>Bacteria</taxon>
        <taxon>Pseudomonadati</taxon>
        <taxon>Pseudomonadota</taxon>
        <taxon>Gammaproteobacteria</taxon>
        <taxon>Enterobacterales</taxon>
        <taxon>Morganellaceae</taxon>
        <taxon>Xenorhabdus</taxon>
    </lineage>
</organism>
<protein>
    <submittedName>
        <fullName evidence="4">Plasmid Partition par B protein</fullName>
    </submittedName>
</protein>
<evidence type="ECO:0000313" key="4">
    <source>
        <dbReference type="EMBL" id="CDH06695.1"/>
    </source>
</evidence>
<dbReference type="PANTHER" id="PTHR38973:SF1">
    <property type="entry name" value="PLASMID PARTITION PROTEIN B"/>
    <property type="match status" value="1"/>
</dbReference>
<dbReference type="Gene3D" id="1.10.10.2830">
    <property type="match status" value="1"/>
</dbReference>
<dbReference type="SMART" id="SM00470">
    <property type="entry name" value="ParB"/>
    <property type="match status" value="1"/>
</dbReference>
<sequence>MQNKRKTIGRILSTESLAESSKVKGTEQRFTLSSGKTAVFHQEHIPADRLEAQTIVQFSVNGRDQSALTEESLSDIIRTIKLQQFFPAIGRKVGDKIEILDGSRRRAAALYCKIGLNILVTNTDISIEDARQLAADIQTAKEHNIREIGLRLIQLRDGGMTQKEIAASQKMSPAKVTRAIQCASVPGDMMDIFPIQSELSYPDYKLLLDIDVFIKNNNLSINDVVNDVREGVAQMGNRDQIAADEMKNLILKFFKQITSKLVTKNDSAKVQVSPIWEFKEKDVFARRRVKGRSISYEFNRVPKAFQEELERMIQVVLRKHFNE</sequence>
<dbReference type="Proteomes" id="UP000028483">
    <property type="component" value="Unassembled WGS sequence"/>
</dbReference>
<evidence type="ECO:0000256" key="1">
    <source>
        <dbReference type="ARBA" id="ARBA00006295"/>
    </source>
</evidence>
<evidence type="ECO:0000256" key="2">
    <source>
        <dbReference type="ARBA" id="ARBA00023125"/>
    </source>
</evidence>